<keyword evidence="3" id="KW-0808">Transferase</keyword>
<feature type="transmembrane region" description="Helical" evidence="1">
    <location>
        <begin position="249"/>
        <end position="268"/>
    </location>
</feature>
<dbReference type="GO" id="GO:0009103">
    <property type="term" value="P:lipopolysaccharide biosynthetic process"/>
    <property type="evidence" value="ECO:0007669"/>
    <property type="project" value="TreeGrafter"/>
</dbReference>
<feature type="transmembrane region" description="Helical" evidence="1">
    <location>
        <begin position="187"/>
        <end position="205"/>
    </location>
</feature>
<dbReference type="InterPro" id="IPR002656">
    <property type="entry name" value="Acyl_transf_3_dom"/>
</dbReference>
<evidence type="ECO:0000256" key="1">
    <source>
        <dbReference type="SAM" id="Phobius"/>
    </source>
</evidence>
<dbReference type="PANTHER" id="PTHR23028:SF53">
    <property type="entry name" value="ACYL_TRANSF_3 DOMAIN-CONTAINING PROTEIN"/>
    <property type="match status" value="1"/>
</dbReference>
<name>A0A930VH15_9ACTN</name>
<dbReference type="PANTHER" id="PTHR23028">
    <property type="entry name" value="ACETYLTRANSFERASE"/>
    <property type="match status" value="1"/>
</dbReference>
<keyword evidence="4" id="KW-1185">Reference proteome</keyword>
<keyword evidence="1" id="KW-1133">Transmembrane helix</keyword>
<gene>
    <name evidence="3" type="ORF">ISU10_06400</name>
</gene>
<dbReference type="Proteomes" id="UP000660668">
    <property type="component" value="Unassembled WGS sequence"/>
</dbReference>
<evidence type="ECO:0000313" key="4">
    <source>
        <dbReference type="Proteomes" id="UP000660668"/>
    </source>
</evidence>
<sequence>MAMTGVEPATATRGAARDRLLDGIRGYAIILVLLSHTWIVAGAERVDGWSGIKWLMSSGDYAVTIFFVVSGFLATRGMLRELDRTGRFRPGVAWLRRWIRISAHVYTLVLVVLVLTAVNWNMLVAYQNTNTRASAFHIVTYTWNGYVRDNALAARPDLGHLWYVCTDLWVIGLILLLVFLLGRWRPALLAALVLALLIVMVYRGHVYNTQGEWNALISLQTRADGLIWGALAAVVLPYLQAYQHTLQRYAGAVLVAASALLVPLLGAVVDPSGYFGLGGWLLNIDMFVWVLAATLAVRPPTVLTYTIGLPPLAVAGRYSLVLYIWHYPLFWYLSKDEMGLRWWQLTLLAYALTLVLATAAQLLIERRTQRWLRSEKWQALDRGIGPALLEAAKRGRDEVRERVSVGR</sequence>
<feature type="transmembrane region" description="Helical" evidence="1">
    <location>
        <begin position="23"/>
        <end position="41"/>
    </location>
</feature>
<keyword evidence="3" id="KW-0012">Acyltransferase</keyword>
<feature type="domain" description="Acyltransferase 3" evidence="2">
    <location>
        <begin position="21"/>
        <end position="360"/>
    </location>
</feature>
<feature type="transmembrane region" description="Helical" evidence="1">
    <location>
        <begin position="161"/>
        <end position="180"/>
    </location>
</feature>
<evidence type="ECO:0000259" key="2">
    <source>
        <dbReference type="Pfam" id="PF01757"/>
    </source>
</evidence>
<feature type="transmembrane region" description="Helical" evidence="1">
    <location>
        <begin position="302"/>
        <end position="325"/>
    </location>
</feature>
<protein>
    <submittedName>
        <fullName evidence="3">Acyltransferase</fullName>
    </submittedName>
</protein>
<feature type="transmembrane region" description="Helical" evidence="1">
    <location>
        <begin position="61"/>
        <end position="79"/>
    </location>
</feature>
<comment type="caution">
    <text evidence="3">The sequence shown here is derived from an EMBL/GenBank/DDBJ whole genome shotgun (WGS) entry which is preliminary data.</text>
</comment>
<dbReference type="GO" id="GO:0016747">
    <property type="term" value="F:acyltransferase activity, transferring groups other than amino-acyl groups"/>
    <property type="evidence" value="ECO:0007669"/>
    <property type="project" value="InterPro"/>
</dbReference>
<reference evidence="3" key="1">
    <citation type="submission" date="2020-11" db="EMBL/GenBank/DDBJ databases">
        <title>Nocardioides cynanchi sp. nov., isolated from soil of rhizosphere of Cynanchum wilfordii.</title>
        <authorList>
            <person name="Lee J.-S."/>
            <person name="Suh M.K."/>
            <person name="Kim J.-S."/>
        </authorList>
    </citation>
    <scope>NUCLEOTIDE SEQUENCE</scope>
    <source>
        <strain evidence="3">KCTC 19276</strain>
    </source>
</reference>
<keyword evidence="1" id="KW-0812">Transmembrane</keyword>
<dbReference type="EMBL" id="JADKPO010000006">
    <property type="protein sequence ID" value="MBF4767394.1"/>
    <property type="molecule type" value="Genomic_DNA"/>
</dbReference>
<feature type="transmembrane region" description="Helical" evidence="1">
    <location>
        <begin position="225"/>
        <end position="242"/>
    </location>
</feature>
<dbReference type="AlphaFoldDB" id="A0A930VH15"/>
<proteinExistence type="predicted"/>
<organism evidence="3 4">
    <name type="scientific">Nocardioides agariphilus</name>
    <dbReference type="NCBI Taxonomy" id="433664"/>
    <lineage>
        <taxon>Bacteria</taxon>
        <taxon>Bacillati</taxon>
        <taxon>Actinomycetota</taxon>
        <taxon>Actinomycetes</taxon>
        <taxon>Propionibacteriales</taxon>
        <taxon>Nocardioidaceae</taxon>
        <taxon>Nocardioides</taxon>
    </lineage>
</organism>
<feature type="transmembrane region" description="Helical" evidence="1">
    <location>
        <begin position="274"/>
        <end position="295"/>
    </location>
</feature>
<accession>A0A930VH15</accession>
<evidence type="ECO:0000313" key="3">
    <source>
        <dbReference type="EMBL" id="MBF4767394.1"/>
    </source>
</evidence>
<keyword evidence="1" id="KW-0472">Membrane</keyword>
<dbReference type="Pfam" id="PF01757">
    <property type="entry name" value="Acyl_transf_3"/>
    <property type="match status" value="1"/>
</dbReference>
<feature type="transmembrane region" description="Helical" evidence="1">
    <location>
        <begin position="105"/>
        <end position="126"/>
    </location>
</feature>
<dbReference type="RefSeq" id="WP_194695536.1">
    <property type="nucleotide sequence ID" value="NZ_JADKPO010000006.1"/>
</dbReference>
<dbReference type="GO" id="GO:0016020">
    <property type="term" value="C:membrane"/>
    <property type="evidence" value="ECO:0007669"/>
    <property type="project" value="TreeGrafter"/>
</dbReference>
<dbReference type="InterPro" id="IPR050879">
    <property type="entry name" value="Acyltransferase_3"/>
</dbReference>
<feature type="transmembrane region" description="Helical" evidence="1">
    <location>
        <begin position="345"/>
        <end position="364"/>
    </location>
</feature>